<keyword evidence="7" id="KW-0547">Nucleotide-binding</keyword>
<evidence type="ECO:0000256" key="7">
    <source>
        <dbReference type="ARBA" id="ARBA00022741"/>
    </source>
</evidence>
<evidence type="ECO:0000259" key="12">
    <source>
        <dbReference type="PROSITE" id="PS50893"/>
    </source>
</evidence>
<dbReference type="Pfam" id="PF00005">
    <property type="entry name" value="ABC_tran"/>
    <property type="match status" value="1"/>
</dbReference>
<dbReference type="InterPro" id="IPR003439">
    <property type="entry name" value="ABC_transporter-like_ATP-bd"/>
</dbReference>
<gene>
    <name evidence="14" type="ORF">SAMN05421756_101505</name>
</gene>
<dbReference type="Gene3D" id="1.10.3720.10">
    <property type="entry name" value="MetI-like"/>
    <property type="match status" value="1"/>
</dbReference>
<evidence type="ECO:0000256" key="4">
    <source>
        <dbReference type="ARBA" id="ARBA00022448"/>
    </source>
</evidence>
<feature type="transmembrane region" description="Helical" evidence="11">
    <location>
        <begin position="26"/>
        <end position="46"/>
    </location>
</feature>
<evidence type="ECO:0000256" key="8">
    <source>
        <dbReference type="ARBA" id="ARBA00022840"/>
    </source>
</evidence>
<dbReference type="InterPro" id="IPR035906">
    <property type="entry name" value="MetI-like_sf"/>
</dbReference>
<evidence type="ECO:0000259" key="13">
    <source>
        <dbReference type="PROSITE" id="PS50928"/>
    </source>
</evidence>
<keyword evidence="9 11" id="KW-1133">Transmembrane helix</keyword>
<evidence type="ECO:0000256" key="1">
    <source>
        <dbReference type="ARBA" id="ARBA00004141"/>
    </source>
</evidence>
<evidence type="ECO:0000256" key="10">
    <source>
        <dbReference type="ARBA" id="ARBA00023136"/>
    </source>
</evidence>
<protein>
    <submittedName>
        <fullName evidence="14">Peptide/nickel transport system permease protein</fullName>
    </submittedName>
</protein>
<dbReference type="Gene3D" id="3.40.50.300">
    <property type="entry name" value="P-loop containing nucleotide triphosphate hydrolases"/>
    <property type="match status" value="1"/>
</dbReference>
<evidence type="ECO:0000256" key="9">
    <source>
        <dbReference type="ARBA" id="ARBA00022989"/>
    </source>
</evidence>
<keyword evidence="5" id="KW-1003">Cell membrane</keyword>
<feature type="transmembrane region" description="Helical" evidence="11">
    <location>
        <begin position="152"/>
        <end position="175"/>
    </location>
</feature>
<keyword evidence="15" id="KW-1185">Reference proteome</keyword>
<keyword evidence="10 11" id="KW-0472">Membrane</keyword>
<evidence type="ECO:0000256" key="5">
    <source>
        <dbReference type="ARBA" id="ARBA00022475"/>
    </source>
</evidence>
<dbReference type="RefSeq" id="WP_198409893.1">
    <property type="nucleotide sequence ID" value="NZ_FOFA01000001.1"/>
</dbReference>
<evidence type="ECO:0000313" key="15">
    <source>
        <dbReference type="Proteomes" id="UP000198504"/>
    </source>
</evidence>
<feature type="domain" description="ABC transporter" evidence="12">
    <location>
        <begin position="229"/>
        <end position="479"/>
    </location>
</feature>
<dbReference type="InterPro" id="IPR000515">
    <property type="entry name" value="MetI-like"/>
</dbReference>
<dbReference type="PANTHER" id="PTHR43297">
    <property type="entry name" value="OLIGOPEPTIDE TRANSPORT ATP-BINDING PROTEIN APPD"/>
    <property type="match status" value="1"/>
</dbReference>
<dbReference type="GO" id="GO:0055085">
    <property type="term" value="P:transmembrane transport"/>
    <property type="evidence" value="ECO:0007669"/>
    <property type="project" value="InterPro"/>
</dbReference>
<dbReference type="Pfam" id="PF00528">
    <property type="entry name" value="BPD_transp_1"/>
    <property type="match status" value="1"/>
</dbReference>
<dbReference type="PROSITE" id="PS00211">
    <property type="entry name" value="ABC_TRANSPORTER_1"/>
    <property type="match status" value="1"/>
</dbReference>
<dbReference type="EMBL" id="FOFA01000001">
    <property type="protein sequence ID" value="SEP72691.1"/>
    <property type="molecule type" value="Genomic_DNA"/>
</dbReference>
<dbReference type="Proteomes" id="UP000198504">
    <property type="component" value="Unassembled WGS sequence"/>
</dbReference>
<comment type="similarity">
    <text evidence="3">Belongs to the ABC transporter superfamily.</text>
</comment>
<dbReference type="PANTHER" id="PTHR43297:SF2">
    <property type="entry name" value="DIPEPTIDE TRANSPORT ATP-BINDING PROTEIN DPPD"/>
    <property type="match status" value="1"/>
</dbReference>
<keyword evidence="6 11" id="KW-0812">Transmembrane</keyword>
<evidence type="ECO:0000313" key="14">
    <source>
        <dbReference type="EMBL" id="SEP72691.1"/>
    </source>
</evidence>
<keyword evidence="8" id="KW-0067">ATP-binding</keyword>
<dbReference type="InterPro" id="IPR050388">
    <property type="entry name" value="ABC_Ni/Peptide_Import"/>
</dbReference>
<accession>A0A1H9A837</accession>
<dbReference type="SMART" id="SM00382">
    <property type="entry name" value="AAA"/>
    <property type="match status" value="1"/>
</dbReference>
<dbReference type="GO" id="GO:0016887">
    <property type="term" value="F:ATP hydrolysis activity"/>
    <property type="evidence" value="ECO:0007669"/>
    <property type="project" value="InterPro"/>
</dbReference>
<dbReference type="FunFam" id="3.40.50.300:FF:000016">
    <property type="entry name" value="Oligopeptide ABC transporter ATP-binding component"/>
    <property type="match status" value="1"/>
</dbReference>
<dbReference type="CDD" id="cd06261">
    <property type="entry name" value="TM_PBP2"/>
    <property type="match status" value="1"/>
</dbReference>
<feature type="transmembrane region" description="Helical" evidence="11">
    <location>
        <begin position="109"/>
        <end position="132"/>
    </location>
</feature>
<dbReference type="InterPro" id="IPR017871">
    <property type="entry name" value="ABC_transporter-like_CS"/>
</dbReference>
<dbReference type="PROSITE" id="PS50928">
    <property type="entry name" value="ABC_TM1"/>
    <property type="match status" value="1"/>
</dbReference>
<keyword evidence="4 11" id="KW-0813">Transport</keyword>
<comment type="subcellular location">
    <subcellularLocation>
        <location evidence="11">Cell membrane</location>
        <topology evidence="11">Multi-pass membrane protein</topology>
    </subcellularLocation>
    <subcellularLocation>
        <location evidence="2">Cell membrane</location>
        <topology evidence="2">Peripheral membrane protein</topology>
    </subcellularLocation>
    <subcellularLocation>
        <location evidence="1">Membrane</location>
        <topology evidence="1">Multi-pass membrane protein</topology>
    </subcellularLocation>
</comment>
<comment type="similarity">
    <text evidence="11">Belongs to the binding-protein-dependent transport system permease family.</text>
</comment>
<organism evidence="14 15">
    <name type="scientific">Microlunatus flavus</name>
    <dbReference type="NCBI Taxonomy" id="1036181"/>
    <lineage>
        <taxon>Bacteria</taxon>
        <taxon>Bacillati</taxon>
        <taxon>Actinomycetota</taxon>
        <taxon>Actinomycetes</taxon>
        <taxon>Propionibacteriales</taxon>
        <taxon>Propionibacteriaceae</taxon>
        <taxon>Microlunatus</taxon>
    </lineage>
</organism>
<evidence type="ECO:0000256" key="3">
    <source>
        <dbReference type="ARBA" id="ARBA00005417"/>
    </source>
</evidence>
<dbReference type="SUPFAM" id="SSF161098">
    <property type="entry name" value="MetI-like"/>
    <property type="match status" value="1"/>
</dbReference>
<evidence type="ECO:0000256" key="6">
    <source>
        <dbReference type="ARBA" id="ARBA00022692"/>
    </source>
</evidence>
<evidence type="ECO:0000256" key="2">
    <source>
        <dbReference type="ARBA" id="ARBA00004202"/>
    </source>
</evidence>
<dbReference type="GO" id="GO:0005524">
    <property type="term" value="F:ATP binding"/>
    <property type="evidence" value="ECO:0007669"/>
    <property type="project" value="UniProtKB-KW"/>
</dbReference>
<proteinExistence type="inferred from homology"/>
<reference evidence="15" key="1">
    <citation type="submission" date="2016-10" db="EMBL/GenBank/DDBJ databases">
        <authorList>
            <person name="Varghese N."/>
            <person name="Submissions S."/>
        </authorList>
    </citation>
    <scope>NUCLEOTIDE SEQUENCE [LARGE SCALE GENOMIC DNA]</scope>
    <source>
        <strain evidence="15">CGMCC 4.6856</strain>
    </source>
</reference>
<dbReference type="PROSITE" id="PS50893">
    <property type="entry name" value="ABC_TRANSPORTER_2"/>
    <property type="match status" value="1"/>
</dbReference>
<feature type="domain" description="ABC transmembrane type-1" evidence="13">
    <location>
        <begin position="1"/>
        <end position="176"/>
    </location>
</feature>
<dbReference type="InterPro" id="IPR003593">
    <property type="entry name" value="AAA+_ATPase"/>
</dbReference>
<name>A0A1H9A837_9ACTN</name>
<dbReference type="InterPro" id="IPR027417">
    <property type="entry name" value="P-loop_NTPase"/>
</dbReference>
<sequence length="501" mass="53038">MALAIGVTAGLVGGYFGNVTRNATEWLFNLVMTFPGLITLIVLMPLTRGDYRWTMLIYGVLLAPGTYRIVRNLVVAVKNELYVDAARVSGLSDLRILGRHVLFVIRGPVITNTAFLMGTAIGVQSGLAFLGVGSKEVPSFGLMIASGFGNLYLVPLQFVWPSILLGLLTGSMVLLGNSVRDAFELGRPKPQKLAAPPVAVGAQLSDGVASSTAPSTDGGAGGGTAGPLLSVHDLGVAFPAGDDLREVVKGVSLTVGPGEVVGLVGESGSGKSQTAFSVLGVLAPEARITRGSIRLDGRELIGLSDAELRPLRGRVVSYIPQEPMSNLDPCFTVGSQLTERVRRTLGAARGDERRTVLELLERVEIPDPARVFASYPHQISGGMAQRVLIAGAVACRPRLLIADEPTTALDVTVQAEILDLLRGLQKDFDMAILLVTHNFGVVADLCDRLVVMRDGEVVESGSTREVFAAPRHAYTRSLLGSILDEDYFDVDVLAKSVGAGR</sequence>
<dbReference type="CDD" id="cd03257">
    <property type="entry name" value="ABC_NikE_OppD_transporters"/>
    <property type="match status" value="1"/>
</dbReference>
<dbReference type="AlphaFoldDB" id="A0A1H9A837"/>
<evidence type="ECO:0000256" key="11">
    <source>
        <dbReference type="RuleBase" id="RU363032"/>
    </source>
</evidence>
<dbReference type="STRING" id="1036181.SAMN05421756_101505"/>
<dbReference type="SUPFAM" id="SSF52540">
    <property type="entry name" value="P-loop containing nucleoside triphosphate hydrolases"/>
    <property type="match status" value="1"/>
</dbReference>
<dbReference type="GO" id="GO:0005886">
    <property type="term" value="C:plasma membrane"/>
    <property type="evidence" value="ECO:0007669"/>
    <property type="project" value="UniProtKB-SubCell"/>
</dbReference>